<accession>A0ABW1SMD9</accession>
<evidence type="ECO:0000313" key="2">
    <source>
        <dbReference type="EMBL" id="MFC6202787.1"/>
    </source>
</evidence>
<dbReference type="EMBL" id="JBHSSE010000028">
    <property type="protein sequence ID" value="MFC6202787.1"/>
    <property type="molecule type" value="Genomic_DNA"/>
</dbReference>
<evidence type="ECO:0008006" key="4">
    <source>
        <dbReference type="Google" id="ProtNLM"/>
    </source>
</evidence>
<gene>
    <name evidence="2" type="ORF">ACFP1L_13020</name>
</gene>
<sequence length="221" mass="23248">MDFKRKIKLGIFTATGALAIGLVAAPSVNHVLHAASDNVSTVNQTAAPTTVKATGQTVAAKSASGTKSNYSVSYVKAGTAKQTATYKQTDYNSSSDAADQVNNLKNVDGQTVKLNSGATATVQGTMGRVYVHWNTGNWSVTTVANTQDVAQNTTQFANQVNSQLQKQDLTAKNVTNGEVTVYNQPQADEANSVKWQQSGQVAQVDGQHANTVIKIAADAKN</sequence>
<protein>
    <recommendedName>
        <fullName evidence="4">Extracellular protein</fullName>
    </recommendedName>
</protein>
<keyword evidence="3" id="KW-1185">Reference proteome</keyword>
<feature type="chain" id="PRO_5045850312" description="Extracellular protein" evidence="1">
    <location>
        <begin position="20"/>
        <end position="221"/>
    </location>
</feature>
<name>A0ABW1SMD9_9LACO</name>
<reference evidence="3" key="1">
    <citation type="journal article" date="2019" name="Int. J. Syst. Evol. Microbiol.">
        <title>The Global Catalogue of Microorganisms (GCM) 10K type strain sequencing project: providing services to taxonomists for standard genome sequencing and annotation.</title>
        <authorList>
            <consortium name="The Broad Institute Genomics Platform"/>
            <consortium name="The Broad Institute Genome Sequencing Center for Infectious Disease"/>
            <person name="Wu L."/>
            <person name="Ma J."/>
        </authorList>
    </citation>
    <scope>NUCLEOTIDE SEQUENCE [LARGE SCALE GENOMIC DNA]</scope>
    <source>
        <strain evidence="3">CCM 8930</strain>
    </source>
</reference>
<feature type="signal peptide" evidence="1">
    <location>
        <begin position="1"/>
        <end position="19"/>
    </location>
</feature>
<evidence type="ECO:0000313" key="3">
    <source>
        <dbReference type="Proteomes" id="UP001596171"/>
    </source>
</evidence>
<comment type="caution">
    <text evidence="2">The sequence shown here is derived from an EMBL/GenBank/DDBJ whole genome shotgun (WGS) entry which is preliminary data.</text>
</comment>
<proteinExistence type="predicted"/>
<keyword evidence="1" id="KW-0732">Signal</keyword>
<dbReference type="Proteomes" id="UP001596171">
    <property type="component" value="Unassembled WGS sequence"/>
</dbReference>
<evidence type="ECO:0000256" key="1">
    <source>
        <dbReference type="SAM" id="SignalP"/>
    </source>
</evidence>
<organism evidence="2 3">
    <name type="scientific">Lactiplantibacillus nangangensis</name>
    <dbReference type="NCBI Taxonomy" id="2559917"/>
    <lineage>
        <taxon>Bacteria</taxon>
        <taxon>Bacillati</taxon>
        <taxon>Bacillota</taxon>
        <taxon>Bacilli</taxon>
        <taxon>Lactobacillales</taxon>
        <taxon>Lactobacillaceae</taxon>
        <taxon>Lactiplantibacillus</taxon>
    </lineage>
</organism>
<dbReference type="RefSeq" id="WP_137616089.1">
    <property type="nucleotide sequence ID" value="NZ_BJDI01000006.1"/>
</dbReference>